<accession>X1ICK4</accession>
<reference evidence="1" key="1">
    <citation type="journal article" date="2014" name="Front. Microbiol.">
        <title>High frequency of phylogenetically diverse reductive dehalogenase-homologous genes in deep subseafloor sedimentary metagenomes.</title>
        <authorList>
            <person name="Kawai M."/>
            <person name="Futagami T."/>
            <person name="Toyoda A."/>
            <person name="Takaki Y."/>
            <person name="Nishi S."/>
            <person name="Hori S."/>
            <person name="Arai W."/>
            <person name="Tsubouchi T."/>
            <person name="Morono Y."/>
            <person name="Uchiyama I."/>
            <person name="Ito T."/>
            <person name="Fujiyama A."/>
            <person name="Inagaki F."/>
            <person name="Takami H."/>
        </authorList>
    </citation>
    <scope>NUCLEOTIDE SEQUENCE</scope>
    <source>
        <strain evidence="1">Expedition CK06-06</strain>
    </source>
</reference>
<dbReference type="AlphaFoldDB" id="X1ICK4"/>
<sequence length="50" mass="5662">GQVPYLVGDDERKEFPHEIKIRRAGTYIKVYGNNTDAFAHTLDAQVVIES</sequence>
<protein>
    <submittedName>
        <fullName evidence="1">Uncharacterized protein</fullName>
    </submittedName>
</protein>
<proteinExistence type="predicted"/>
<feature type="non-terminal residue" evidence="1">
    <location>
        <position position="1"/>
    </location>
</feature>
<evidence type="ECO:0000313" key="1">
    <source>
        <dbReference type="EMBL" id="GAH66960.1"/>
    </source>
</evidence>
<organism evidence="1">
    <name type="scientific">marine sediment metagenome</name>
    <dbReference type="NCBI Taxonomy" id="412755"/>
    <lineage>
        <taxon>unclassified sequences</taxon>
        <taxon>metagenomes</taxon>
        <taxon>ecological metagenomes</taxon>
    </lineage>
</organism>
<dbReference type="EMBL" id="BARU01028120">
    <property type="protein sequence ID" value="GAH66960.1"/>
    <property type="molecule type" value="Genomic_DNA"/>
</dbReference>
<name>X1ICK4_9ZZZZ</name>
<comment type="caution">
    <text evidence="1">The sequence shown here is derived from an EMBL/GenBank/DDBJ whole genome shotgun (WGS) entry which is preliminary data.</text>
</comment>
<gene>
    <name evidence="1" type="ORF">S03H2_44928</name>
</gene>